<keyword evidence="3" id="KW-1185">Reference proteome</keyword>
<keyword evidence="1" id="KW-0472">Membrane</keyword>
<dbReference type="Proteomes" id="UP001225072">
    <property type="component" value="Unassembled WGS sequence"/>
</dbReference>
<comment type="caution">
    <text evidence="2">The sequence shown here is derived from an EMBL/GenBank/DDBJ whole genome shotgun (WGS) entry which is preliminary data.</text>
</comment>
<protein>
    <submittedName>
        <fullName evidence="2">Uncharacterized protein</fullName>
    </submittedName>
</protein>
<organism evidence="2 3">
    <name type="scientific">Chryseobacterium camelliae</name>
    <dbReference type="NCBI Taxonomy" id="1265445"/>
    <lineage>
        <taxon>Bacteria</taxon>
        <taxon>Pseudomonadati</taxon>
        <taxon>Bacteroidota</taxon>
        <taxon>Flavobacteriia</taxon>
        <taxon>Flavobacteriales</taxon>
        <taxon>Weeksellaceae</taxon>
        <taxon>Chryseobacterium group</taxon>
        <taxon>Chryseobacterium</taxon>
    </lineage>
</organism>
<feature type="transmembrane region" description="Helical" evidence="1">
    <location>
        <begin position="61"/>
        <end position="85"/>
    </location>
</feature>
<reference evidence="2 3" key="1">
    <citation type="submission" date="2023-07" db="EMBL/GenBank/DDBJ databases">
        <title>Functional and genomic diversity of the sorghum phyllosphere microbiome.</title>
        <authorList>
            <person name="Shade A."/>
        </authorList>
    </citation>
    <scope>NUCLEOTIDE SEQUENCE [LARGE SCALE GENOMIC DNA]</scope>
    <source>
        <strain evidence="2 3">SORGH_AS_1064</strain>
    </source>
</reference>
<feature type="transmembrane region" description="Helical" evidence="1">
    <location>
        <begin position="22"/>
        <end position="40"/>
    </location>
</feature>
<evidence type="ECO:0000313" key="3">
    <source>
        <dbReference type="Proteomes" id="UP001225072"/>
    </source>
</evidence>
<dbReference type="EMBL" id="JAUTAL010000001">
    <property type="protein sequence ID" value="MDQ1097152.1"/>
    <property type="molecule type" value="Genomic_DNA"/>
</dbReference>
<keyword evidence="1" id="KW-1133">Transmembrane helix</keyword>
<evidence type="ECO:0000256" key="1">
    <source>
        <dbReference type="SAM" id="Phobius"/>
    </source>
</evidence>
<keyword evidence="1" id="KW-0812">Transmembrane</keyword>
<gene>
    <name evidence="2" type="ORF">QE404_002299</name>
</gene>
<proteinExistence type="predicted"/>
<accession>A0ABU0TJE8</accession>
<dbReference type="RefSeq" id="WP_307450481.1">
    <property type="nucleotide sequence ID" value="NZ_JAUTAL010000001.1"/>
</dbReference>
<name>A0ABU0TJE8_9FLAO</name>
<evidence type="ECO:0000313" key="2">
    <source>
        <dbReference type="EMBL" id="MDQ1097152.1"/>
    </source>
</evidence>
<sequence>MPAIKNIEGLTIDQVNQELAKGAKFIMFSYTISIIFLTVRKRSDIYFIKAGESTASYSWKYSLINFLFGWWGIPFGPIFTIGALYTNFTGGKDVTQDVLNQANL</sequence>